<organism evidence="2 3">
    <name type="scientific">Corynebacterium uropygiale</name>
    <dbReference type="NCBI Taxonomy" id="1775911"/>
    <lineage>
        <taxon>Bacteria</taxon>
        <taxon>Bacillati</taxon>
        <taxon>Actinomycetota</taxon>
        <taxon>Actinomycetes</taxon>
        <taxon>Mycobacteriales</taxon>
        <taxon>Corynebacteriaceae</taxon>
        <taxon>Corynebacterium</taxon>
    </lineage>
</organism>
<name>A0A9X1QUN8_9CORY</name>
<dbReference type="AlphaFoldDB" id="A0A9X1QUN8"/>
<evidence type="ECO:0000256" key="1">
    <source>
        <dbReference type="SAM" id="SignalP"/>
    </source>
</evidence>
<feature type="chain" id="PRO_5040932487" evidence="1">
    <location>
        <begin position="27"/>
        <end position="331"/>
    </location>
</feature>
<dbReference type="EMBL" id="JAKGSI010000004">
    <property type="protein sequence ID" value="MCF4007320.1"/>
    <property type="molecule type" value="Genomic_DNA"/>
</dbReference>
<sequence>MTRMSRRLLILATAASISLLAPAAQAMPTIPDNSPLLRSAAGEAVENPHITVTDLDGNPVTGPVHRGDELLVHGTGFNPQANRGGFVLPVPPGTPNGVWVLYSAFPSSWKPSEGAPAANRTHPHSAMAWVMPAGTLESIPNAPIDMRRSIARESQPMAADGSFTARITVNPPATTPGDQWGVYVYAAGGSVNPAEEIFVPLPYSAEPGPHAPAAPTNELSVRADWLASAVQATRGTLSARDGAGVSDGRATFSRAADQGDGIRRYHGTVTAAAKYNVVEVAVRDPWLTPLGNGLWKVSAEVSQGINVGADVMARQDLGVIREDDADPVLIG</sequence>
<keyword evidence="3" id="KW-1185">Reference proteome</keyword>
<accession>A0A9X1QUN8</accession>
<proteinExistence type="predicted"/>
<dbReference type="RefSeq" id="WP_236119458.1">
    <property type="nucleotide sequence ID" value="NZ_JAKGSI010000004.1"/>
</dbReference>
<keyword evidence="1" id="KW-0732">Signal</keyword>
<gene>
    <name evidence="2" type="ORF">L1O03_09065</name>
</gene>
<reference evidence="2" key="1">
    <citation type="submission" date="2022-01" db="EMBL/GenBank/DDBJ databases">
        <title>Corynebacterium sp. nov isolated from isolated from the feces of the greater white-fronted geese (Anser albifrons) at Poyang Lake, PR China.</title>
        <authorList>
            <person name="Liu Q."/>
        </authorList>
    </citation>
    <scope>NUCLEOTIDE SEQUENCE</scope>
    <source>
        <strain evidence="2">JCM 32435</strain>
    </source>
</reference>
<comment type="caution">
    <text evidence="2">The sequence shown here is derived from an EMBL/GenBank/DDBJ whole genome shotgun (WGS) entry which is preliminary data.</text>
</comment>
<evidence type="ECO:0000313" key="3">
    <source>
        <dbReference type="Proteomes" id="UP001139336"/>
    </source>
</evidence>
<feature type="signal peptide" evidence="1">
    <location>
        <begin position="1"/>
        <end position="26"/>
    </location>
</feature>
<dbReference type="Proteomes" id="UP001139336">
    <property type="component" value="Unassembled WGS sequence"/>
</dbReference>
<evidence type="ECO:0000313" key="2">
    <source>
        <dbReference type="EMBL" id="MCF4007320.1"/>
    </source>
</evidence>
<protein>
    <submittedName>
        <fullName evidence="2">HtaA protein</fullName>
    </submittedName>
</protein>